<dbReference type="STRING" id="860235.AOZ06_05265"/>
<name>A0A0N9HWZ8_9PSEU</name>
<protein>
    <submittedName>
        <fullName evidence="2">Uncharacterized protein</fullName>
    </submittedName>
</protein>
<sequence>MIPLGIPGVDRDGLLIVADRDCSLISSPGYAQHMRLPEGRWVLHRPTSQPVATAVGIRSVTGVLGISVQCRGPVRPQDRIALIFATQLREVHPLRVRELHRAGAAIVSTTPAVPAATRDMVSLFHLRPVGAQHSTTMMLWDWVVRTEAEYAFGGALPDMRFLTRYLPDLIDAHRAVMAGTRPYTPALDELVHALGGGQLSGAFVLYHHELLLEVLTELRSASSVSSADGESRSVDQPTEPAQIGRAEADR</sequence>
<dbReference type="KEGG" id="kphy:AOZ06_05265"/>
<dbReference type="EMBL" id="CP012752">
    <property type="protein sequence ID" value="ALG06413.1"/>
    <property type="molecule type" value="Genomic_DNA"/>
</dbReference>
<gene>
    <name evidence="2" type="ORF">AOZ06_05265</name>
</gene>
<accession>A0A0N9HWZ8</accession>
<dbReference type="AlphaFoldDB" id="A0A0N9HWZ8"/>
<evidence type="ECO:0000256" key="1">
    <source>
        <dbReference type="SAM" id="MobiDB-lite"/>
    </source>
</evidence>
<keyword evidence="3" id="KW-1185">Reference proteome</keyword>
<evidence type="ECO:0000313" key="2">
    <source>
        <dbReference type="EMBL" id="ALG06413.1"/>
    </source>
</evidence>
<dbReference type="Proteomes" id="UP000063699">
    <property type="component" value="Chromosome"/>
</dbReference>
<evidence type="ECO:0000313" key="3">
    <source>
        <dbReference type="Proteomes" id="UP000063699"/>
    </source>
</evidence>
<reference evidence="2 3" key="1">
    <citation type="submission" date="2015-07" db="EMBL/GenBank/DDBJ databases">
        <title>Genome sequencing of Kibdelosporangium phytohabitans.</title>
        <authorList>
            <person name="Qin S."/>
            <person name="Xing K."/>
        </authorList>
    </citation>
    <scope>NUCLEOTIDE SEQUENCE [LARGE SCALE GENOMIC DNA]</scope>
    <source>
        <strain evidence="2 3">KLBMP1111</strain>
    </source>
</reference>
<organism evidence="2 3">
    <name type="scientific">Kibdelosporangium phytohabitans</name>
    <dbReference type="NCBI Taxonomy" id="860235"/>
    <lineage>
        <taxon>Bacteria</taxon>
        <taxon>Bacillati</taxon>
        <taxon>Actinomycetota</taxon>
        <taxon>Actinomycetes</taxon>
        <taxon>Pseudonocardiales</taxon>
        <taxon>Pseudonocardiaceae</taxon>
        <taxon>Kibdelosporangium</taxon>
    </lineage>
</organism>
<feature type="region of interest" description="Disordered" evidence="1">
    <location>
        <begin position="223"/>
        <end position="250"/>
    </location>
</feature>
<proteinExistence type="predicted"/>